<evidence type="ECO:0000313" key="11">
    <source>
        <dbReference type="Proteomes" id="UP000094236"/>
    </source>
</evidence>
<evidence type="ECO:0000256" key="3">
    <source>
        <dbReference type="ARBA" id="ARBA00020983"/>
    </source>
</evidence>
<dbReference type="AlphaFoldDB" id="A0A1E4TV55"/>
<accession>A0A1E4TV55</accession>
<dbReference type="GO" id="GO:0017119">
    <property type="term" value="C:Golgi transport complex"/>
    <property type="evidence" value="ECO:0007669"/>
    <property type="project" value="InterPro"/>
</dbReference>
<evidence type="ECO:0000256" key="2">
    <source>
        <dbReference type="ARBA" id="ARBA00006419"/>
    </source>
</evidence>
<evidence type="ECO:0000313" key="10">
    <source>
        <dbReference type="EMBL" id="ODV95538.1"/>
    </source>
</evidence>
<comment type="similarity">
    <text evidence="2">Belongs to the COG8 family.</text>
</comment>
<dbReference type="SUPFAM" id="SSF74788">
    <property type="entry name" value="Cullin repeat-like"/>
    <property type="match status" value="1"/>
</dbReference>
<dbReference type="EMBL" id="KV454014">
    <property type="protein sequence ID" value="ODV95538.1"/>
    <property type="molecule type" value="Genomic_DNA"/>
</dbReference>
<dbReference type="GO" id="GO:0006891">
    <property type="term" value="P:intra-Golgi vesicle-mediated transport"/>
    <property type="evidence" value="ECO:0007669"/>
    <property type="project" value="TreeGrafter"/>
</dbReference>
<evidence type="ECO:0000256" key="4">
    <source>
        <dbReference type="ARBA" id="ARBA00022448"/>
    </source>
</evidence>
<evidence type="ECO:0000256" key="7">
    <source>
        <dbReference type="ARBA" id="ARBA00023136"/>
    </source>
</evidence>
<evidence type="ECO:0000256" key="6">
    <source>
        <dbReference type="ARBA" id="ARBA00023034"/>
    </source>
</evidence>
<gene>
    <name evidence="10" type="ORF">PACTADRAFT_50248</name>
</gene>
<dbReference type="GO" id="GO:0032258">
    <property type="term" value="P:cytoplasm to vacuole targeting by the Cvt pathway"/>
    <property type="evidence" value="ECO:0007669"/>
    <property type="project" value="TreeGrafter"/>
</dbReference>
<feature type="compositionally biased region" description="Polar residues" evidence="9">
    <location>
        <begin position="163"/>
        <end position="178"/>
    </location>
</feature>
<sequence length="498" mass="55917">MVSSSDDSIHQLLEFKDGNSEDNLSCLQLLLDQLLDEEINDILNDGKDLKYREVALEYLNELCNGENSDFLTNAGSITMELAELENKETIAMNNLRKKCVSNVDLILSLNNSIENNVLQKYWKDFNSGVAQLHGKFWTGTTTGGTSSGINGGMPGFLAATSNSELAQSHNSTSRTSRNGSISAGASSAVVGDDEFNNFKSIAKNISNLLPLSDGVSNGNNNGSNMSLSVLLKNMDSIMDILELPSLTSACVKAGHYSESLEIAAHSRRLSIRYSDIKLITKIEQDINAEISSMIVGLIRLLKTDLKQSSILKIMSYLKRINPFHNESNDNNNDKELKLIFLQSRFFYIMNELNVLKPLKQSNSIEKYLKRCIEVIREYGFSTIITYENIFTINNENALIIGSTDFKNFLKIFITSIINELIKILKENLPILDKDKEKEKEKDNSIKENLLLQLLYCCNSLSRVGFDFSVLILENLLDNNIITKSEWLNVNYKKKSLNF</sequence>
<proteinExistence type="inferred from homology"/>
<dbReference type="GO" id="GO:0000139">
    <property type="term" value="C:Golgi membrane"/>
    <property type="evidence" value="ECO:0007669"/>
    <property type="project" value="UniProtKB-SubCell"/>
</dbReference>
<keyword evidence="11" id="KW-1185">Reference proteome</keyword>
<dbReference type="PANTHER" id="PTHR21311:SF0">
    <property type="entry name" value="CONSERVED OLIGOMERIC GOLGI COMPLEX SUBUNIT 8"/>
    <property type="match status" value="1"/>
</dbReference>
<protein>
    <recommendedName>
        <fullName evidence="3">Conserved oligomeric Golgi complex subunit 8</fullName>
    </recommendedName>
    <alternativeName>
        <fullName evidence="8">Component of oligomeric Golgi complex 8</fullName>
    </alternativeName>
</protein>
<dbReference type="InterPro" id="IPR007255">
    <property type="entry name" value="COG8"/>
</dbReference>
<organism evidence="10 11">
    <name type="scientific">Pachysolen tannophilus NRRL Y-2460</name>
    <dbReference type="NCBI Taxonomy" id="669874"/>
    <lineage>
        <taxon>Eukaryota</taxon>
        <taxon>Fungi</taxon>
        <taxon>Dikarya</taxon>
        <taxon>Ascomycota</taxon>
        <taxon>Saccharomycotina</taxon>
        <taxon>Pichiomycetes</taxon>
        <taxon>Pachysolenaceae</taxon>
        <taxon>Pachysolen</taxon>
    </lineage>
</organism>
<keyword evidence="5" id="KW-0653">Protein transport</keyword>
<name>A0A1E4TV55_PACTA</name>
<evidence type="ECO:0000256" key="1">
    <source>
        <dbReference type="ARBA" id="ARBA00004395"/>
    </source>
</evidence>
<evidence type="ECO:0000256" key="9">
    <source>
        <dbReference type="SAM" id="MobiDB-lite"/>
    </source>
</evidence>
<dbReference type="STRING" id="669874.A0A1E4TV55"/>
<dbReference type="OrthoDB" id="1661054at2759"/>
<dbReference type="Proteomes" id="UP000094236">
    <property type="component" value="Unassembled WGS sequence"/>
</dbReference>
<dbReference type="InterPro" id="IPR016159">
    <property type="entry name" value="Cullin_repeat-like_dom_sf"/>
</dbReference>
<keyword evidence="6" id="KW-0333">Golgi apparatus</keyword>
<keyword evidence="4" id="KW-0813">Transport</keyword>
<reference evidence="11" key="1">
    <citation type="submission" date="2016-05" db="EMBL/GenBank/DDBJ databases">
        <title>Comparative genomics of biotechnologically important yeasts.</title>
        <authorList>
            <consortium name="DOE Joint Genome Institute"/>
            <person name="Riley R."/>
            <person name="Haridas S."/>
            <person name="Wolfe K.H."/>
            <person name="Lopes M.R."/>
            <person name="Hittinger C.T."/>
            <person name="Goker M."/>
            <person name="Salamov A."/>
            <person name="Wisecaver J."/>
            <person name="Long T.M."/>
            <person name="Aerts A.L."/>
            <person name="Barry K."/>
            <person name="Choi C."/>
            <person name="Clum A."/>
            <person name="Coughlan A.Y."/>
            <person name="Deshpande S."/>
            <person name="Douglass A.P."/>
            <person name="Hanson S.J."/>
            <person name="Klenk H.-P."/>
            <person name="Labutti K."/>
            <person name="Lapidus A."/>
            <person name="Lindquist E."/>
            <person name="Lipzen A."/>
            <person name="Meier-Kolthoff J.P."/>
            <person name="Ohm R.A."/>
            <person name="Otillar R.P."/>
            <person name="Pangilinan J."/>
            <person name="Peng Y."/>
            <person name="Rokas A."/>
            <person name="Rosa C.A."/>
            <person name="Scheuner C."/>
            <person name="Sibirny A.A."/>
            <person name="Slot J.C."/>
            <person name="Stielow J.B."/>
            <person name="Sun H."/>
            <person name="Kurtzman C.P."/>
            <person name="Blackwell M."/>
            <person name="Grigoriev I.V."/>
            <person name="Jeffries T.W."/>
        </authorList>
    </citation>
    <scope>NUCLEOTIDE SEQUENCE [LARGE SCALE GENOMIC DNA]</scope>
    <source>
        <strain evidence="11">NRRL Y-2460</strain>
    </source>
</reference>
<feature type="region of interest" description="Disordered" evidence="9">
    <location>
        <begin position="163"/>
        <end position="183"/>
    </location>
</feature>
<keyword evidence="7" id="KW-0472">Membrane</keyword>
<dbReference type="Pfam" id="PF04124">
    <property type="entry name" value="Dor1"/>
    <property type="match status" value="1"/>
</dbReference>
<evidence type="ECO:0000256" key="5">
    <source>
        <dbReference type="ARBA" id="ARBA00022927"/>
    </source>
</evidence>
<evidence type="ECO:0000256" key="8">
    <source>
        <dbReference type="ARBA" id="ARBA00031347"/>
    </source>
</evidence>
<dbReference type="PANTHER" id="PTHR21311">
    <property type="entry name" value="CONSERVED OLIGOMERIC GOLGI COMPLEX COMPONENT 8"/>
    <property type="match status" value="1"/>
</dbReference>
<comment type="subcellular location">
    <subcellularLocation>
        <location evidence="1">Golgi apparatus membrane</location>
        <topology evidence="1">Peripheral membrane protein</topology>
    </subcellularLocation>
</comment>